<sequence length="320" mass="36980">MRRTISDLARGVYAHSEHTDVADRQARRYHPYSFDFDSTPLSLRNPEEHWDEQVKQLHLENRARQIKRLELEYGALNIDEVLKNTIDLGPKSMSLLTYHNRLHQQARSAFVAGFYYPALVAACALGERILNHLVLDLRDNFKSSEHYKKVYRKDSFDHWPFVVSVLTDWSVLADGVGAEFLALGELRNRSIHFNPETYQSLRADALGALQRLNAVIAMQFGYFGRQPWFIENTPGAQFVKRAYEEHPFVRTYVIPRSGFVGPLYGMELSEQGFWTHLDYADYGDADLSDEEFATRYRDRDPAAVVSRQMIEATRGRNSPI</sequence>
<evidence type="ECO:0000313" key="2">
    <source>
        <dbReference type="Proteomes" id="UP000298225"/>
    </source>
</evidence>
<dbReference type="EMBL" id="SPQU01000009">
    <property type="protein sequence ID" value="TFV37097.1"/>
    <property type="molecule type" value="Genomic_DNA"/>
</dbReference>
<reference evidence="1 2" key="1">
    <citation type="submission" date="2019-03" db="EMBL/GenBank/DDBJ databases">
        <title>Bradyrhizobium strains diversity isolated from Chamaecrista fasciculata.</title>
        <authorList>
            <person name="Urquiaga M.C.O."/>
            <person name="Hungria M."/>
            <person name="Delamuta J.R.M."/>
        </authorList>
    </citation>
    <scope>NUCLEOTIDE SEQUENCE [LARGE SCALE GENOMIC DNA]</scope>
    <source>
        <strain evidence="1 2">CNPSo 3424</strain>
    </source>
</reference>
<dbReference type="AlphaFoldDB" id="A0A4Y9L341"/>
<proteinExistence type="predicted"/>
<dbReference type="Proteomes" id="UP000298225">
    <property type="component" value="Unassembled WGS sequence"/>
</dbReference>
<organism evidence="1 2">
    <name type="scientific">Bradyrhizobium frederickii</name>
    <dbReference type="NCBI Taxonomy" id="2560054"/>
    <lineage>
        <taxon>Bacteria</taxon>
        <taxon>Pseudomonadati</taxon>
        <taxon>Pseudomonadota</taxon>
        <taxon>Alphaproteobacteria</taxon>
        <taxon>Hyphomicrobiales</taxon>
        <taxon>Nitrobacteraceae</taxon>
        <taxon>Bradyrhizobium</taxon>
    </lineage>
</organism>
<gene>
    <name evidence="1" type="ORF">E4K66_20560</name>
</gene>
<keyword evidence="2" id="KW-1185">Reference proteome</keyword>
<dbReference type="RefSeq" id="WP_135170083.1">
    <property type="nucleotide sequence ID" value="NZ_SPQU01000009.1"/>
</dbReference>
<name>A0A4Y9L341_9BRAD</name>
<comment type="caution">
    <text evidence="1">The sequence shown here is derived from an EMBL/GenBank/DDBJ whole genome shotgun (WGS) entry which is preliminary data.</text>
</comment>
<accession>A0A4Y9L341</accession>
<dbReference type="OrthoDB" id="3773419at2"/>
<protein>
    <submittedName>
        <fullName evidence="1">Uncharacterized protein</fullName>
    </submittedName>
</protein>
<evidence type="ECO:0000313" key="1">
    <source>
        <dbReference type="EMBL" id="TFV37097.1"/>
    </source>
</evidence>